<dbReference type="Pfam" id="PF01987">
    <property type="entry name" value="AIM24"/>
    <property type="match status" value="1"/>
</dbReference>
<comment type="subcellular location">
    <subcellularLocation>
        <location evidence="1">Mitochondrion</location>
    </subcellularLocation>
</comment>
<proteinExistence type="inferred from homology"/>
<evidence type="ECO:0000313" key="3">
    <source>
        <dbReference type="Proteomes" id="UP001527925"/>
    </source>
</evidence>
<name>A0ABR4MYR2_9FUNG</name>
<dbReference type="PANTHER" id="PTHR43657">
    <property type="entry name" value="TRYPTOPHAN RNA-BINDING ATTENUATOR PROTEIN-LIKE PROTEIN"/>
    <property type="match status" value="1"/>
</dbReference>
<dbReference type="InterPro" id="IPR002838">
    <property type="entry name" value="AIM24"/>
</dbReference>
<comment type="similarity">
    <text evidence="1">Belongs to the AIM24 family.</text>
</comment>
<keyword evidence="3" id="KW-1185">Reference proteome</keyword>
<accession>A0ABR4MYR2</accession>
<dbReference type="EMBL" id="JADGIZ020000069">
    <property type="protein sequence ID" value="KAL2912363.1"/>
    <property type="molecule type" value="Genomic_DNA"/>
</dbReference>
<comment type="caution">
    <text evidence="2">The sequence shown here is derived from an EMBL/GenBank/DDBJ whole genome shotgun (WGS) entry which is preliminary data.</text>
</comment>
<organism evidence="2 3">
    <name type="scientific">Polyrhizophydium stewartii</name>
    <dbReference type="NCBI Taxonomy" id="2732419"/>
    <lineage>
        <taxon>Eukaryota</taxon>
        <taxon>Fungi</taxon>
        <taxon>Fungi incertae sedis</taxon>
        <taxon>Chytridiomycota</taxon>
        <taxon>Chytridiomycota incertae sedis</taxon>
        <taxon>Chytridiomycetes</taxon>
        <taxon>Rhizophydiales</taxon>
        <taxon>Rhizophydiales incertae sedis</taxon>
        <taxon>Polyrhizophydium</taxon>
    </lineage>
</organism>
<sequence length="376" mass="38964">MLRSAARAASAARGTRGLAGLSSATQKAPLPPFPVVQGVTSVDPSAQRDVTAGLAQTLLKATTASEIPVRVAAESGTSFQVLNSGSGSVLVANVGGGDSVTTVVGTVVAMSGEMGGELTTSAPMRDAAVRRLAGGSLFFDKARLVCLDLAGSRAEADQSRLDLQFSAPASRPGVVVVAPKKLGDVAAIELDGSIDYTVRQSSLLAMTSQIEVTTEAGGFGLNDNGFFNYRVHGKGAVALTAYGGLLRLVLQPGEEFIADPKHLIAWDSSIAMAPVTGDALPQARIPTKPTLAWLGSLKMPNAVKNGAETTIQMVNTAVQFTAHKLRYWVVGQRGVYKLRGPGDVFVATRLRPMVTLPKFQSKADGSKPAPLPSTAP</sequence>
<reference evidence="2 3" key="1">
    <citation type="submission" date="2023-09" db="EMBL/GenBank/DDBJ databases">
        <title>Pangenome analysis of Batrachochytrium dendrobatidis and related Chytrids.</title>
        <authorList>
            <person name="Yacoub M.N."/>
            <person name="Stajich J.E."/>
            <person name="James T.Y."/>
        </authorList>
    </citation>
    <scope>NUCLEOTIDE SEQUENCE [LARGE SCALE GENOMIC DNA]</scope>
    <source>
        <strain evidence="2 3">JEL0888</strain>
    </source>
</reference>
<dbReference type="InterPro" id="IPR016031">
    <property type="entry name" value="Trp_RNA-bd_attenuator-like_dom"/>
</dbReference>
<dbReference type="Proteomes" id="UP001527925">
    <property type="component" value="Unassembled WGS sequence"/>
</dbReference>
<dbReference type="Gene3D" id="3.60.160.10">
    <property type="entry name" value="Mitochondrial biogenesis AIM24"/>
    <property type="match status" value="1"/>
</dbReference>
<keyword evidence="1" id="KW-0496">Mitochondrion</keyword>
<dbReference type="InterPro" id="IPR036983">
    <property type="entry name" value="AIM24_sf"/>
</dbReference>
<dbReference type="SUPFAM" id="SSF51219">
    <property type="entry name" value="TRAP-like"/>
    <property type="match status" value="1"/>
</dbReference>
<gene>
    <name evidence="2" type="ORF">HK105_208137</name>
</gene>
<evidence type="ECO:0000256" key="1">
    <source>
        <dbReference type="RuleBase" id="RU363045"/>
    </source>
</evidence>
<evidence type="ECO:0000313" key="2">
    <source>
        <dbReference type="EMBL" id="KAL2912363.1"/>
    </source>
</evidence>
<protein>
    <recommendedName>
        <fullName evidence="1">Altered inheritance of mitochondria protein 24, mitochondrial</fullName>
    </recommendedName>
</protein>
<dbReference type="PANTHER" id="PTHR43657:SF1">
    <property type="entry name" value="ALTERED INHERITANCE OF MITOCHONDRIA PROTEIN 24, MITOCHONDRIAL"/>
    <property type="match status" value="1"/>
</dbReference>